<dbReference type="KEGG" id="mhl:MHLP_03260"/>
<reference evidence="2" key="2">
    <citation type="submission" date="2012-07" db="EMBL/GenBank/DDBJ databases">
        <title>Complete genome sequence of 'Candidatus Mycoplasma haemolamae'.</title>
        <authorList>
            <person name="Guimaraes A.M.S."/>
            <person name="Toth B."/>
            <person name="Santos A.P."/>
            <person name="Nascimento N.C."/>
            <person name="Sojka J.E."/>
            <person name="Messick J.B."/>
        </authorList>
    </citation>
    <scope>NUCLEOTIDE SEQUENCE [LARGE SCALE GENOMIC DNA]</scope>
    <source>
        <strain evidence="2">Purdue</strain>
    </source>
</reference>
<sequence>MKTGKQVASNEKEFWSNYQAFTEALIEGLTALQERTKKDIEVQTQATQETVSKINNLNEEIVKAGKDWEKLKGQFRVFKAYESRVSNNLCSLLTVKKTDCVSIDQGESVEAL</sequence>
<keyword evidence="2" id="KW-1185">Reference proteome</keyword>
<evidence type="ECO:0000313" key="1">
    <source>
        <dbReference type="EMBL" id="AFO52232.1"/>
    </source>
</evidence>
<gene>
    <name evidence="1" type="ordered locus">MHLP_03260</name>
</gene>
<name>I7C6S1_MYCHA</name>
<dbReference type="PATRIC" id="fig|1212765.3.peg.738"/>
<dbReference type="STRING" id="1212765.MHLP_03260"/>
<reference evidence="1 2" key="1">
    <citation type="journal article" date="2012" name="J. Bacteriol.">
        <title>Genome Sequence of "Candidatus Mycoplasma haemolamae" Strain Purdue, a Red Blood Cell Pathogen of Alpacas (Vicugna pacos) and Llamas (Lama glama).</title>
        <authorList>
            <person name="Guimaraes A.M."/>
            <person name="Toth B."/>
            <person name="Santos A.P."/>
            <person name="do Nascimento N.C."/>
            <person name="Kritchevsky J.E."/>
            <person name="Messick J.B."/>
        </authorList>
    </citation>
    <scope>NUCLEOTIDE SEQUENCE [LARGE SCALE GENOMIC DNA]</scope>
    <source>
        <strain evidence="1 2">Purdue</strain>
    </source>
</reference>
<evidence type="ECO:0000313" key="2">
    <source>
        <dbReference type="Proteomes" id="UP000006502"/>
    </source>
</evidence>
<organism evidence="1 2">
    <name type="scientific">Mycoplasma haematolamae (strain Purdue)</name>
    <dbReference type="NCBI Taxonomy" id="1212765"/>
    <lineage>
        <taxon>Bacteria</taxon>
        <taxon>Bacillati</taxon>
        <taxon>Mycoplasmatota</taxon>
        <taxon>Mollicutes</taxon>
        <taxon>Mycoplasmataceae</taxon>
        <taxon>Mycoplasma</taxon>
    </lineage>
</organism>
<dbReference type="AlphaFoldDB" id="I7C6S1"/>
<accession>I7C6S1</accession>
<proteinExistence type="predicted"/>
<dbReference type="Proteomes" id="UP000006502">
    <property type="component" value="Chromosome"/>
</dbReference>
<protein>
    <submittedName>
        <fullName evidence="1">Uncharacterized protein</fullName>
    </submittedName>
</protein>
<dbReference type="EMBL" id="CP003731">
    <property type="protein sequence ID" value="AFO52232.1"/>
    <property type="molecule type" value="Genomic_DNA"/>
</dbReference>
<dbReference type="HOGENOM" id="CLU_160648_0_0_14"/>